<dbReference type="RefSeq" id="WP_184746143.1">
    <property type="nucleotide sequence ID" value="NZ_JACHGJ010000002.1"/>
</dbReference>
<sequence>MSDDSVQDLYRKWQNKKSETARQDFYSAVWVRYHSRLQVYLSPWLGKGAECEDRVSEILLGAFERIETYNSRYAFSTWIYSLARKRCIDGLRKKRIVTEELTADHGGAGETPESLLIKSEEKRLIGEAVSRLSAEDRELVFLYFYEEMKYREIAGITGKPLGTVKFRMSEIRKQMKSELSGSFV</sequence>
<keyword evidence="2" id="KW-0805">Transcription regulation</keyword>
<evidence type="ECO:0000313" key="8">
    <source>
        <dbReference type="EMBL" id="MBB6480217.1"/>
    </source>
</evidence>
<dbReference type="Gene3D" id="1.10.1740.10">
    <property type="match status" value="1"/>
</dbReference>
<evidence type="ECO:0000256" key="2">
    <source>
        <dbReference type="ARBA" id="ARBA00023015"/>
    </source>
</evidence>
<dbReference type="GO" id="GO:0003677">
    <property type="term" value="F:DNA binding"/>
    <property type="evidence" value="ECO:0007669"/>
    <property type="project" value="UniProtKB-KW"/>
</dbReference>
<dbReference type="InterPro" id="IPR014284">
    <property type="entry name" value="RNA_pol_sigma-70_dom"/>
</dbReference>
<name>A0A841RAE7_9SPIO</name>
<dbReference type="NCBIfam" id="TIGR02937">
    <property type="entry name" value="sigma70-ECF"/>
    <property type="match status" value="1"/>
</dbReference>
<dbReference type="Pfam" id="PF08281">
    <property type="entry name" value="Sigma70_r4_2"/>
    <property type="match status" value="1"/>
</dbReference>
<dbReference type="InterPro" id="IPR013324">
    <property type="entry name" value="RNA_pol_sigma_r3/r4-like"/>
</dbReference>
<dbReference type="InterPro" id="IPR013325">
    <property type="entry name" value="RNA_pol_sigma_r2"/>
</dbReference>
<dbReference type="InterPro" id="IPR013249">
    <property type="entry name" value="RNA_pol_sigma70_r4_t2"/>
</dbReference>
<dbReference type="CDD" id="cd06171">
    <property type="entry name" value="Sigma70_r4"/>
    <property type="match status" value="1"/>
</dbReference>
<dbReference type="AlphaFoldDB" id="A0A841RAE7"/>
<dbReference type="InterPro" id="IPR007627">
    <property type="entry name" value="RNA_pol_sigma70_r2"/>
</dbReference>
<keyword evidence="4" id="KW-0238">DNA-binding</keyword>
<reference evidence="8 9" key="1">
    <citation type="submission" date="2020-08" db="EMBL/GenBank/DDBJ databases">
        <title>Genomic Encyclopedia of Type Strains, Phase IV (KMG-IV): sequencing the most valuable type-strain genomes for metagenomic binning, comparative biology and taxonomic classification.</title>
        <authorList>
            <person name="Goeker M."/>
        </authorList>
    </citation>
    <scope>NUCLEOTIDE SEQUENCE [LARGE SCALE GENOMIC DNA]</scope>
    <source>
        <strain evidence="8 9">DSM 2461</strain>
    </source>
</reference>
<evidence type="ECO:0000259" key="6">
    <source>
        <dbReference type="Pfam" id="PF04542"/>
    </source>
</evidence>
<organism evidence="8 9">
    <name type="scientific">Spirochaeta isovalerica</name>
    <dbReference type="NCBI Taxonomy" id="150"/>
    <lineage>
        <taxon>Bacteria</taxon>
        <taxon>Pseudomonadati</taxon>
        <taxon>Spirochaetota</taxon>
        <taxon>Spirochaetia</taxon>
        <taxon>Spirochaetales</taxon>
        <taxon>Spirochaetaceae</taxon>
        <taxon>Spirochaeta</taxon>
    </lineage>
</organism>
<dbReference type="Proteomes" id="UP000587760">
    <property type="component" value="Unassembled WGS sequence"/>
</dbReference>
<dbReference type="SUPFAM" id="SSF88946">
    <property type="entry name" value="Sigma2 domain of RNA polymerase sigma factors"/>
    <property type="match status" value="1"/>
</dbReference>
<evidence type="ECO:0000256" key="5">
    <source>
        <dbReference type="ARBA" id="ARBA00023163"/>
    </source>
</evidence>
<dbReference type="SUPFAM" id="SSF88659">
    <property type="entry name" value="Sigma3 and sigma4 domains of RNA polymerase sigma factors"/>
    <property type="match status" value="1"/>
</dbReference>
<comment type="caution">
    <text evidence="8">The sequence shown here is derived from an EMBL/GenBank/DDBJ whole genome shotgun (WGS) entry which is preliminary data.</text>
</comment>
<dbReference type="GO" id="GO:0016987">
    <property type="term" value="F:sigma factor activity"/>
    <property type="evidence" value="ECO:0007669"/>
    <property type="project" value="UniProtKB-KW"/>
</dbReference>
<gene>
    <name evidence="8" type="ORF">HNR50_001875</name>
</gene>
<dbReference type="Gene3D" id="1.10.10.10">
    <property type="entry name" value="Winged helix-like DNA-binding domain superfamily/Winged helix DNA-binding domain"/>
    <property type="match status" value="1"/>
</dbReference>
<comment type="similarity">
    <text evidence="1">Belongs to the sigma-70 factor family. ECF subfamily.</text>
</comment>
<protein>
    <submittedName>
        <fullName evidence="8">RNA polymerase sigma-70 factor (ECF subfamily)</fullName>
    </submittedName>
</protein>
<feature type="domain" description="RNA polymerase sigma factor 70 region 4 type 2" evidence="7">
    <location>
        <begin position="123"/>
        <end position="175"/>
    </location>
</feature>
<keyword evidence="9" id="KW-1185">Reference proteome</keyword>
<dbReference type="PANTHER" id="PTHR43133">
    <property type="entry name" value="RNA POLYMERASE ECF-TYPE SIGMA FACTO"/>
    <property type="match status" value="1"/>
</dbReference>
<evidence type="ECO:0000313" key="9">
    <source>
        <dbReference type="Proteomes" id="UP000587760"/>
    </source>
</evidence>
<keyword evidence="5" id="KW-0804">Transcription</keyword>
<evidence type="ECO:0000256" key="3">
    <source>
        <dbReference type="ARBA" id="ARBA00023082"/>
    </source>
</evidence>
<dbReference type="Pfam" id="PF04542">
    <property type="entry name" value="Sigma70_r2"/>
    <property type="match status" value="1"/>
</dbReference>
<dbReference type="GO" id="GO:0006352">
    <property type="term" value="P:DNA-templated transcription initiation"/>
    <property type="evidence" value="ECO:0007669"/>
    <property type="project" value="InterPro"/>
</dbReference>
<evidence type="ECO:0000259" key="7">
    <source>
        <dbReference type="Pfam" id="PF08281"/>
    </source>
</evidence>
<keyword evidence="3" id="KW-0731">Sigma factor</keyword>
<dbReference type="PANTHER" id="PTHR43133:SF8">
    <property type="entry name" value="RNA POLYMERASE SIGMA FACTOR HI_1459-RELATED"/>
    <property type="match status" value="1"/>
</dbReference>
<accession>A0A841RAE7</accession>
<proteinExistence type="inferred from homology"/>
<evidence type="ECO:0000256" key="1">
    <source>
        <dbReference type="ARBA" id="ARBA00010641"/>
    </source>
</evidence>
<feature type="domain" description="RNA polymerase sigma-70 region 2" evidence="6">
    <location>
        <begin position="32"/>
        <end position="95"/>
    </location>
</feature>
<dbReference type="EMBL" id="JACHGJ010000002">
    <property type="protein sequence ID" value="MBB6480217.1"/>
    <property type="molecule type" value="Genomic_DNA"/>
</dbReference>
<dbReference type="InterPro" id="IPR039425">
    <property type="entry name" value="RNA_pol_sigma-70-like"/>
</dbReference>
<evidence type="ECO:0000256" key="4">
    <source>
        <dbReference type="ARBA" id="ARBA00023125"/>
    </source>
</evidence>
<dbReference type="InterPro" id="IPR036388">
    <property type="entry name" value="WH-like_DNA-bd_sf"/>
</dbReference>